<proteinExistence type="predicted"/>
<dbReference type="AlphaFoldDB" id="A0A392SZ48"/>
<keyword evidence="2" id="KW-1185">Reference proteome</keyword>
<comment type="caution">
    <text evidence="1">The sequence shown here is derived from an EMBL/GenBank/DDBJ whole genome shotgun (WGS) entry which is preliminary data.</text>
</comment>
<accession>A0A392SZ48</accession>
<dbReference type="EMBL" id="LXQA010474615">
    <property type="protein sequence ID" value="MCI54123.1"/>
    <property type="molecule type" value="Genomic_DNA"/>
</dbReference>
<evidence type="ECO:0000313" key="1">
    <source>
        <dbReference type="EMBL" id="MCI54123.1"/>
    </source>
</evidence>
<sequence>MADCFWFPGENWRESASSSLSDHSRTGALSDARCKARLATKHEQD</sequence>
<evidence type="ECO:0000313" key="2">
    <source>
        <dbReference type="Proteomes" id="UP000265520"/>
    </source>
</evidence>
<reference evidence="1 2" key="1">
    <citation type="journal article" date="2018" name="Front. Plant Sci.">
        <title>Red Clover (Trifolium pratense) and Zigzag Clover (T. medium) - A Picture of Genomic Similarities and Differences.</title>
        <authorList>
            <person name="Dluhosova J."/>
            <person name="Istvanek J."/>
            <person name="Nedelnik J."/>
            <person name="Repkova J."/>
        </authorList>
    </citation>
    <scope>NUCLEOTIDE SEQUENCE [LARGE SCALE GENOMIC DNA]</scope>
    <source>
        <strain evidence="2">cv. 10/8</strain>
        <tissue evidence="1">Leaf</tissue>
    </source>
</reference>
<name>A0A392SZ48_9FABA</name>
<protein>
    <submittedName>
        <fullName evidence="1">Uncharacterized protein</fullName>
    </submittedName>
</protein>
<dbReference type="Proteomes" id="UP000265520">
    <property type="component" value="Unassembled WGS sequence"/>
</dbReference>
<organism evidence="1 2">
    <name type="scientific">Trifolium medium</name>
    <dbReference type="NCBI Taxonomy" id="97028"/>
    <lineage>
        <taxon>Eukaryota</taxon>
        <taxon>Viridiplantae</taxon>
        <taxon>Streptophyta</taxon>
        <taxon>Embryophyta</taxon>
        <taxon>Tracheophyta</taxon>
        <taxon>Spermatophyta</taxon>
        <taxon>Magnoliopsida</taxon>
        <taxon>eudicotyledons</taxon>
        <taxon>Gunneridae</taxon>
        <taxon>Pentapetalae</taxon>
        <taxon>rosids</taxon>
        <taxon>fabids</taxon>
        <taxon>Fabales</taxon>
        <taxon>Fabaceae</taxon>
        <taxon>Papilionoideae</taxon>
        <taxon>50 kb inversion clade</taxon>
        <taxon>NPAAA clade</taxon>
        <taxon>Hologalegina</taxon>
        <taxon>IRL clade</taxon>
        <taxon>Trifolieae</taxon>
        <taxon>Trifolium</taxon>
    </lineage>
</organism>